<gene>
    <name evidence="5" type="ORF">HERI1096_LOCUS38791</name>
</gene>
<feature type="compositionally biased region" description="Gly residues" evidence="3">
    <location>
        <begin position="83"/>
        <end position="100"/>
    </location>
</feature>
<feature type="region of interest" description="Disordered" evidence="3">
    <location>
        <begin position="80"/>
        <end position="118"/>
    </location>
</feature>
<proteinExistence type="predicted"/>
<dbReference type="GO" id="GO:1990904">
    <property type="term" value="C:ribonucleoprotein complex"/>
    <property type="evidence" value="ECO:0007669"/>
    <property type="project" value="TreeGrafter"/>
</dbReference>
<keyword evidence="1 2" id="KW-0694">RNA-binding</keyword>
<dbReference type="EMBL" id="HBHX01070267">
    <property type="protein sequence ID" value="CAE0151148.1"/>
    <property type="molecule type" value="Transcribed_RNA"/>
</dbReference>
<dbReference type="InterPro" id="IPR050374">
    <property type="entry name" value="RRT5_SRSF_SR"/>
</dbReference>
<dbReference type="Gene3D" id="3.30.70.330">
    <property type="match status" value="2"/>
</dbReference>
<organism evidence="5">
    <name type="scientific">Haptolina ericina</name>
    <dbReference type="NCBI Taxonomy" id="156174"/>
    <lineage>
        <taxon>Eukaryota</taxon>
        <taxon>Haptista</taxon>
        <taxon>Haptophyta</taxon>
        <taxon>Prymnesiophyceae</taxon>
        <taxon>Prymnesiales</taxon>
        <taxon>Prymnesiaceae</taxon>
        <taxon>Haptolina</taxon>
    </lineage>
</organism>
<dbReference type="CDD" id="cd00590">
    <property type="entry name" value="RRM_SF"/>
    <property type="match status" value="2"/>
</dbReference>
<protein>
    <recommendedName>
        <fullName evidence="4">RRM domain-containing protein</fullName>
    </recommendedName>
</protein>
<evidence type="ECO:0000259" key="4">
    <source>
        <dbReference type="PROSITE" id="PS50102"/>
    </source>
</evidence>
<feature type="domain" description="RRM" evidence="4">
    <location>
        <begin position="2"/>
        <end position="79"/>
    </location>
</feature>
<name>A0A7S3FLX7_9EUKA</name>
<sequence length="210" mass="23172">MTRVYAGNLSWSVTDTDLHDFMTEAGEVKSAEVIKYPDGRSKGWGLVEFVTPTSAATAINSLSDRELMERKIFIREDREVDGEGGAAPGRGRGVGTIGEPGRGKGRGRGRGRGRGPVMEEPEEVVVGGTALYVGNLPWSTTWQQLKEIFQEYNVKYADVKTGFDGRSRGYGIVRFDSETDAYAALVLNGYQLDGREILVRFDKQQRPEAE</sequence>
<evidence type="ECO:0000256" key="3">
    <source>
        <dbReference type="SAM" id="MobiDB-lite"/>
    </source>
</evidence>
<feature type="compositionally biased region" description="Basic residues" evidence="3">
    <location>
        <begin position="103"/>
        <end position="113"/>
    </location>
</feature>
<accession>A0A7S3FLX7</accession>
<evidence type="ECO:0000256" key="2">
    <source>
        <dbReference type="PROSITE-ProRule" id="PRU00176"/>
    </source>
</evidence>
<dbReference type="Pfam" id="PF00076">
    <property type="entry name" value="RRM_1"/>
    <property type="match status" value="2"/>
</dbReference>
<dbReference type="AlphaFoldDB" id="A0A7S3FLX7"/>
<dbReference type="InterPro" id="IPR000504">
    <property type="entry name" value="RRM_dom"/>
</dbReference>
<dbReference type="GO" id="GO:0005634">
    <property type="term" value="C:nucleus"/>
    <property type="evidence" value="ECO:0007669"/>
    <property type="project" value="TreeGrafter"/>
</dbReference>
<evidence type="ECO:0000256" key="1">
    <source>
        <dbReference type="ARBA" id="ARBA00022884"/>
    </source>
</evidence>
<dbReference type="PANTHER" id="PTHR23003">
    <property type="entry name" value="RNA RECOGNITION MOTIF RRM DOMAIN CONTAINING PROTEIN"/>
    <property type="match status" value="1"/>
</dbReference>
<dbReference type="InterPro" id="IPR035979">
    <property type="entry name" value="RBD_domain_sf"/>
</dbReference>
<dbReference type="GO" id="GO:0005737">
    <property type="term" value="C:cytoplasm"/>
    <property type="evidence" value="ECO:0007669"/>
    <property type="project" value="TreeGrafter"/>
</dbReference>
<dbReference type="InterPro" id="IPR012677">
    <property type="entry name" value="Nucleotide-bd_a/b_plait_sf"/>
</dbReference>
<dbReference type="GO" id="GO:0003729">
    <property type="term" value="F:mRNA binding"/>
    <property type="evidence" value="ECO:0007669"/>
    <property type="project" value="TreeGrafter"/>
</dbReference>
<dbReference type="PANTHER" id="PTHR23003:SF3">
    <property type="entry name" value="FI21236P1-RELATED"/>
    <property type="match status" value="1"/>
</dbReference>
<dbReference type="SMART" id="SM00360">
    <property type="entry name" value="RRM"/>
    <property type="match status" value="2"/>
</dbReference>
<reference evidence="5" key="1">
    <citation type="submission" date="2021-01" db="EMBL/GenBank/DDBJ databases">
        <authorList>
            <person name="Corre E."/>
            <person name="Pelletier E."/>
            <person name="Niang G."/>
            <person name="Scheremetjew M."/>
            <person name="Finn R."/>
            <person name="Kale V."/>
            <person name="Holt S."/>
            <person name="Cochrane G."/>
            <person name="Meng A."/>
            <person name="Brown T."/>
            <person name="Cohen L."/>
        </authorList>
    </citation>
    <scope>NUCLEOTIDE SEQUENCE</scope>
    <source>
        <strain evidence="5">CCMP281</strain>
    </source>
</reference>
<dbReference type="PROSITE" id="PS50102">
    <property type="entry name" value="RRM"/>
    <property type="match status" value="2"/>
</dbReference>
<feature type="domain" description="RRM" evidence="4">
    <location>
        <begin position="129"/>
        <end position="204"/>
    </location>
</feature>
<dbReference type="SUPFAM" id="SSF54928">
    <property type="entry name" value="RNA-binding domain, RBD"/>
    <property type="match status" value="2"/>
</dbReference>
<evidence type="ECO:0000313" key="5">
    <source>
        <dbReference type="EMBL" id="CAE0151148.1"/>
    </source>
</evidence>